<dbReference type="GO" id="GO:0005525">
    <property type="term" value="F:GTP binding"/>
    <property type="evidence" value="ECO:0007669"/>
    <property type="project" value="InterPro"/>
</dbReference>
<keyword evidence="2" id="KW-0812">Transmembrane</keyword>
<dbReference type="InterPro" id="IPR006073">
    <property type="entry name" value="GTP-bd"/>
</dbReference>
<evidence type="ECO:0000256" key="4">
    <source>
        <dbReference type="ARBA" id="ARBA00023136"/>
    </source>
</evidence>
<evidence type="ECO:0000259" key="5">
    <source>
        <dbReference type="Pfam" id="PF01926"/>
    </source>
</evidence>
<dbReference type="GO" id="GO:0016020">
    <property type="term" value="C:membrane"/>
    <property type="evidence" value="ECO:0007669"/>
    <property type="project" value="UniProtKB-SubCell"/>
</dbReference>
<keyword evidence="3" id="KW-1133">Transmembrane helix</keyword>
<reference evidence="6" key="1">
    <citation type="submission" date="2019-10" db="EMBL/GenBank/DDBJ databases">
        <authorList>
            <person name="Ashton P.M."/>
            <person name="Dallman T."/>
            <person name="Nair S."/>
            <person name="De Pinna E."/>
            <person name="Peters T."/>
            <person name="Grant K."/>
        </authorList>
    </citation>
    <scope>NUCLEOTIDE SEQUENCE</scope>
    <source>
        <strain evidence="6">821059</strain>
    </source>
</reference>
<protein>
    <submittedName>
        <fullName evidence="6">DUF697 domain-containing protein</fullName>
    </submittedName>
</protein>
<proteinExistence type="predicted"/>
<evidence type="ECO:0000256" key="1">
    <source>
        <dbReference type="ARBA" id="ARBA00004141"/>
    </source>
</evidence>
<dbReference type="Pfam" id="PF05128">
    <property type="entry name" value="DUF697"/>
    <property type="match status" value="1"/>
</dbReference>
<dbReference type="AlphaFoldDB" id="A0A3V7CEY8"/>
<dbReference type="InterPro" id="IPR027417">
    <property type="entry name" value="P-loop_NTPase"/>
</dbReference>
<dbReference type="Gene3D" id="3.40.50.300">
    <property type="entry name" value="P-loop containing nucleotide triphosphate hydrolases"/>
    <property type="match status" value="1"/>
</dbReference>
<evidence type="ECO:0000256" key="3">
    <source>
        <dbReference type="ARBA" id="ARBA00022989"/>
    </source>
</evidence>
<dbReference type="CDD" id="cd00882">
    <property type="entry name" value="Ras_like_GTPase"/>
    <property type="match status" value="1"/>
</dbReference>
<dbReference type="RefSeq" id="WP_047722250.1">
    <property type="nucleotide sequence ID" value="NZ_JADKNI010000016.1"/>
</dbReference>
<comment type="subcellular location">
    <subcellularLocation>
        <location evidence="1">Membrane</location>
        <topology evidence="1">Multi-pass membrane protein</topology>
    </subcellularLocation>
</comment>
<organism evidence="6">
    <name type="scientific">Salmonella enterica I</name>
    <dbReference type="NCBI Taxonomy" id="59201"/>
    <lineage>
        <taxon>Bacteria</taxon>
        <taxon>Pseudomonadati</taxon>
        <taxon>Pseudomonadota</taxon>
        <taxon>Gammaproteobacteria</taxon>
        <taxon>Enterobacterales</taxon>
        <taxon>Enterobacteriaceae</taxon>
        <taxon>Salmonella</taxon>
    </lineage>
</organism>
<dbReference type="InterPro" id="IPR021147">
    <property type="entry name" value="DUF697"/>
</dbReference>
<name>A0A3V7CEY8_SALET</name>
<dbReference type="SUPFAM" id="SSF52540">
    <property type="entry name" value="P-loop containing nucleoside triphosphate hydrolases"/>
    <property type="match status" value="1"/>
</dbReference>
<gene>
    <name evidence="6" type="ORF">GCX84_17990</name>
</gene>
<evidence type="ECO:0000256" key="2">
    <source>
        <dbReference type="ARBA" id="ARBA00022692"/>
    </source>
</evidence>
<dbReference type="EMBL" id="AAMGKT010000016">
    <property type="protein sequence ID" value="EDH1111421.1"/>
    <property type="molecule type" value="Genomic_DNA"/>
</dbReference>
<evidence type="ECO:0000313" key="6">
    <source>
        <dbReference type="EMBL" id="EDH1111421.1"/>
    </source>
</evidence>
<sequence length="368" mass="39688">MNIDVNAILNDAVKDMPVANIIVIGKTGVGKSSLINSVFRGDFARTGVGRPVTENIKVIKKEGVPLQIIDTQGLEVADYDKTRLKIENYINENNNSEKSENYVHLAWLCINDTGQRYENAELDIAKFLINKGIPVIVVLTKTNNFTNNEFAKEVEGAFKNYSHSVCLTRAIEETIYDEDEPDEIIGKRKVRGIDDLIQTSYEVIPEAQKKAFSNALSIKNKKALDIKKEQASKEVIAATALAAAAAATPVPFSDAFTLVPIQVAMIAKISYTFGMDVSKAALTTMVTSLIGAGGAVFVGRTIVTGLLKMIPGVGSLVGGAISATTASAITKVLGDTYVLVLYKLATESKTGEIDFEMAAKLLKAKVSF</sequence>
<comment type="caution">
    <text evidence="6">The sequence shown here is derived from an EMBL/GenBank/DDBJ whole genome shotgun (WGS) entry which is preliminary data.</text>
</comment>
<accession>A0A3V7CEY8</accession>
<feature type="domain" description="G" evidence="5">
    <location>
        <begin position="21"/>
        <end position="141"/>
    </location>
</feature>
<dbReference type="Pfam" id="PF01926">
    <property type="entry name" value="MMR_HSR1"/>
    <property type="match status" value="1"/>
</dbReference>
<keyword evidence="4" id="KW-0472">Membrane</keyword>